<evidence type="ECO:0000313" key="3">
    <source>
        <dbReference type="RefSeq" id="XP_037898392.1"/>
    </source>
</evidence>
<name>A0A9C5ZNP8_9MUSC</name>
<dbReference type="AlphaFoldDB" id="A0A9C5ZNP8"/>
<keyword evidence="1" id="KW-0732">Signal</keyword>
<dbReference type="GeneID" id="119643101"/>
<dbReference type="Proteomes" id="UP000092443">
    <property type="component" value="Unplaced"/>
</dbReference>
<sequence length="187" mass="21238">MKLTLVIAVMASCLFLTCVTAKADNYDKSQEVRDSSVKDYEGPVVFSFKARLQECAMRGAFTVMENSEKMIADIEDCRVNLSEEAEAVTEFAKEVIHITKNVFSIYKSCDYSIAPEQPNHVSLFECIRALLEEIKALYNQIGLTIQLIKKVPVGANQCATITLCKYRDELTGFPRFMEECFMRRQES</sequence>
<reference evidence="3" key="1">
    <citation type="submission" date="2025-08" db="UniProtKB">
        <authorList>
            <consortium name="RefSeq"/>
        </authorList>
    </citation>
    <scope>IDENTIFICATION</scope>
    <source>
        <tissue evidence="3">Whole body pupa</tissue>
    </source>
</reference>
<gene>
    <name evidence="3" type="primary">LOC119643101</name>
</gene>
<proteinExistence type="predicted"/>
<accession>A0A9C5ZNP8</accession>
<feature type="signal peptide" evidence="1">
    <location>
        <begin position="1"/>
        <end position="21"/>
    </location>
</feature>
<organism evidence="2 3">
    <name type="scientific">Glossina fuscipes</name>
    <dbReference type="NCBI Taxonomy" id="7396"/>
    <lineage>
        <taxon>Eukaryota</taxon>
        <taxon>Metazoa</taxon>
        <taxon>Ecdysozoa</taxon>
        <taxon>Arthropoda</taxon>
        <taxon>Hexapoda</taxon>
        <taxon>Insecta</taxon>
        <taxon>Pterygota</taxon>
        <taxon>Neoptera</taxon>
        <taxon>Endopterygota</taxon>
        <taxon>Diptera</taxon>
        <taxon>Brachycera</taxon>
        <taxon>Muscomorpha</taxon>
        <taxon>Hippoboscoidea</taxon>
        <taxon>Glossinidae</taxon>
        <taxon>Glossina</taxon>
    </lineage>
</organism>
<evidence type="ECO:0000313" key="2">
    <source>
        <dbReference type="Proteomes" id="UP000092443"/>
    </source>
</evidence>
<dbReference type="RefSeq" id="XP_037898392.1">
    <property type="nucleotide sequence ID" value="XM_038042464.1"/>
</dbReference>
<evidence type="ECO:0000256" key="1">
    <source>
        <dbReference type="SAM" id="SignalP"/>
    </source>
</evidence>
<protein>
    <submittedName>
        <fullName evidence="3">Uncharacterized protein LOC119643101 isoform X3</fullName>
    </submittedName>
</protein>
<keyword evidence="2" id="KW-1185">Reference proteome</keyword>
<feature type="chain" id="PRO_5039422733" evidence="1">
    <location>
        <begin position="22"/>
        <end position="187"/>
    </location>
</feature>